<dbReference type="Proteomes" id="UP000036923">
    <property type="component" value="Unassembled WGS sequence"/>
</dbReference>
<protein>
    <submittedName>
        <fullName evidence="1">Uncharacterized protein</fullName>
    </submittedName>
</protein>
<accession>A0A0L6JV10</accession>
<keyword evidence="2" id="KW-1185">Reference proteome</keyword>
<name>A0A0L6JV10_9FIRM</name>
<dbReference type="AlphaFoldDB" id="A0A0L6JV10"/>
<comment type="caution">
    <text evidence="1">The sequence shown here is derived from an EMBL/GenBank/DDBJ whole genome shotgun (WGS) entry which is preliminary data.</text>
</comment>
<organism evidence="1 2">
    <name type="scientific">Pseudobacteroides cellulosolvens ATCC 35603 = DSM 2933</name>
    <dbReference type="NCBI Taxonomy" id="398512"/>
    <lineage>
        <taxon>Bacteria</taxon>
        <taxon>Bacillati</taxon>
        <taxon>Bacillota</taxon>
        <taxon>Clostridia</taxon>
        <taxon>Eubacteriales</taxon>
        <taxon>Oscillospiraceae</taxon>
        <taxon>Pseudobacteroides</taxon>
    </lineage>
</organism>
<dbReference type="EMBL" id="LGTC01000001">
    <property type="protein sequence ID" value="KNY29564.1"/>
    <property type="molecule type" value="Genomic_DNA"/>
</dbReference>
<evidence type="ECO:0000313" key="1">
    <source>
        <dbReference type="EMBL" id="KNY29564.1"/>
    </source>
</evidence>
<reference evidence="2" key="1">
    <citation type="submission" date="2015-07" db="EMBL/GenBank/DDBJ databases">
        <title>Near-Complete Genome Sequence of the Cellulolytic Bacterium Bacteroides (Pseudobacteroides) cellulosolvens ATCC 35603.</title>
        <authorList>
            <person name="Dassa B."/>
            <person name="Utturkar S.M."/>
            <person name="Klingeman D.M."/>
            <person name="Hurt R.A."/>
            <person name="Keller M."/>
            <person name="Xu J."/>
            <person name="Reddy Y.H.K."/>
            <person name="Borovok I."/>
            <person name="Grinberg I.R."/>
            <person name="Lamed R."/>
            <person name="Zhivin O."/>
            <person name="Bayer E.A."/>
            <person name="Brown S.D."/>
        </authorList>
    </citation>
    <scope>NUCLEOTIDE SEQUENCE [LARGE SCALE GENOMIC DNA]</scope>
    <source>
        <strain evidence="2">DSM 2933</strain>
    </source>
</reference>
<sequence>MPKNSLLSGARGKYNALKYEMAKETAIDESSLILKGLGFDDDGGIDRNTRDKIIELSER</sequence>
<evidence type="ECO:0000313" key="2">
    <source>
        <dbReference type="Proteomes" id="UP000036923"/>
    </source>
</evidence>
<proteinExistence type="predicted"/>
<dbReference type="RefSeq" id="WP_036935347.1">
    <property type="nucleotide sequence ID" value="NZ_JQKC01000001.1"/>
</dbReference>
<gene>
    <name evidence="1" type="ORF">Bccel_4838</name>
</gene>